<dbReference type="Pfam" id="PF02470">
    <property type="entry name" value="MlaD"/>
    <property type="match status" value="1"/>
</dbReference>
<evidence type="ECO:0000259" key="2">
    <source>
        <dbReference type="Pfam" id="PF02470"/>
    </source>
</evidence>
<evidence type="ECO:0000313" key="3">
    <source>
        <dbReference type="EMBL" id="MBB3056357.1"/>
    </source>
</evidence>
<sequence>MANQGENNVKLGLFVSIGLLVLIFSFYMIGKNRNLFGSNFQLKVRFSNTSGLIEGDNVLYAGIQAGTVKNIGIVNDSTIEVLLTMDDKIKPFIKENAIASIGTEGLMGDKVVNISPAKIPGHGVNNGDILATRKAINTDEMLQTLSKSNSNIAAISEGLKTAVTKLNNSAIWELLNDKGVVNNAKITLQNISKASANANEMTKGLTQLVTHIKQGKGTAGLLLADTGMAGNLKEAMASIQSAGNNANNLTIRLNDMVKDLNGNLTNGNGTLHLLLKDTTLAKNLNISMENVKKGTDGFNQDMEALKHNFLLRGYFKNLEKQKKKQKLQDSLKAKELSLK</sequence>
<keyword evidence="1" id="KW-0472">Membrane</keyword>
<dbReference type="EMBL" id="JACHWX010000007">
    <property type="protein sequence ID" value="MBB3056357.1"/>
    <property type="molecule type" value="Genomic_DNA"/>
</dbReference>
<accession>A0A839SIL6</accession>
<dbReference type="RefSeq" id="WP_183476016.1">
    <property type="nucleotide sequence ID" value="NZ_JACHWX010000007.1"/>
</dbReference>
<feature type="domain" description="Mce/MlaD" evidence="2">
    <location>
        <begin position="41"/>
        <end position="116"/>
    </location>
</feature>
<comment type="caution">
    <text evidence="3">The sequence shown here is derived from an EMBL/GenBank/DDBJ whole genome shotgun (WGS) entry which is preliminary data.</text>
</comment>
<organism evidence="3 4">
    <name type="scientific">Mucilaginibacter gotjawali</name>
    <dbReference type="NCBI Taxonomy" id="1550579"/>
    <lineage>
        <taxon>Bacteria</taxon>
        <taxon>Pseudomonadati</taxon>
        <taxon>Bacteroidota</taxon>
        <taxon>Sphingobacteriia</taxon>
        <taxon>Sphingobacteriales</taxon>
        <taxon>Sphingobacteriaceae</taxon>
        <taxon>Mucilaginibacter</taxon>
    </lineage>
</organism>
<dbReference type="PANTHER" id="PTHR33371:SF4">
    <property type="entry name" value="INTERMEMBRANE PHOSPHOLIPID TRANSPORT SYSTEM BINDING PROTEIN MLAD"/>
    <property type="match status" value="1"/>
</dbReference>
<evidence type="ECO:0000313" key="4">
    <source>
        <dbReference type="Proteomes" id="UP000539265"/>
    </source>
</evidence>
<keyword evidence="1" id="KW-0812">Transmembrane</keyword>
<dbReference type="Proteomes" id="UP000539265">
    <property type="component" value="Unassembled WGS sequence"/>
</dbReference>
<name>A0A839SIL6_9SPHI</name>
<proteinExistence type="predicted"/>
<evidence type="ECO:0000256" key="1">
    <source>
        <dbReference type="SAM" id="Phobius"/>
    </source>
</evidence>
<reference evidence="3" key="1">
    <citation type="submission" date="2020-08" db="EMBL/GenBank/DDBJ databases">
        <title>Genomic Encyclopedia of Type Strains, Phase III (KMG-III): the genomes of soil and plant-associated and newly described type strains.</title>
        <authorList>
            <person name="Whitman W."/>
        </authorList>
    </citation>
    <scope>NUCLEOTIDE SEQUENCE [LARGE SCALE GENOMIC DNA]</scope>
    <source>
        <strain evidence="3">CECT 8628</strain>
    </source>
</reference>
<protein>
    <submittedName>
        <fullName evidence="3">Phospholipid/cholesterol/gamma-HCH transport system substrate-binding protein</fullName>
    </submittedName>
</protein>
<gene>
    <name evidence="3" type="ORF">FHS11_002780</name>
</gene>
<dbReference type="PANTHER" id="PTHR33371">
    <property type="entry name" value="INTERMEMBRANE PHOSPHOLIPID TRANSPORT SYSTEM BINDING PROTEIN MLAD-RELATED"/>
    <property type="match status" value="1"/>
</dbReference>
<keyword evidence="1" id="KW-1133">Transmembrane helix</keyword>
<keyword evidence="4" id="KW-1185">Reference proteome</keyword>
<feature type="transmembrane region" description="Helical" evidence="1">
    <location>
        <begin position="12"/>
        <end position="30"/>
    </location>
</feature>
<dbReference type="InterPro" id="IPR052336">
    <property type="entry name" value="MlaD_Phospholipid_Transporter"/>
</dbReference>
<dbReference type="InterPro" id="IPR003399">
    <property type="entry name" value="Mce/MlaD"/>
</dbReference>
<dbReference type="AlphaFoldDB" id="A0A839SIL6"/>